<evidence type="ECO:0000313" key="5">
    <source>
        <dbReference type="EMBL" id="GAA1805025.1"/>
    </source>
</evidence>
<dbReference type="Gene3D" id="3.40.50.1450">
    <property type="entry name" value="HybD-like"/>
    <property type="match status" value="1"/>
</dbReference>
<comment type="similarity">
    <text evidence="1">Belongs to the peptidase A31 family.</text>
</comment>
<evidence type="ECO:0000256" key="1">
    <source>
        <dbReference type="ARBA" id="ARBA00006814"/>
    </source>
</evidence>
<dbReference type="RefSeq" id="WP_344130973.1">
    <property type="nucleotide sequence ID" value="NZ_BAAALT010000076.1"/>
</dbReference>
<dbReference type="PANTHER" id="PTHR30302:SF1">
    <property type="entry name" value="HYDROGENASE 2 MATURATION PROTEASE"/>
    <property type="match status" value="1"/>
</dbReference>
<dbReference type="InterPro" id="IPR000671">
    <property type="entry name" value="Peptidase_A31"/>
</dbReference>
<sequence length="157" mass="16252">MGGRVVIGVGNDLRRDDGVGPAVVDVLRSLSPVPPDLAGATLAVTDGEPTRLIDLWADADLAVVVNAVRSPTDPPGRRYELNLTEMAGTDAPPVSSHHVGFGDTVALAGTLDRLPRELVVLAVTGADFGFGSGLTKEVADCVVPIALRVREVLSGHD</sequence>
<keyword evidence="6" id="KW-1185">Reference proteome</keyword>
<comment type="caution">
    <text evidence="5">The sequence shown here is derived from an EMBL/GenBank/DDBJ whole genome shotgun (WGS) entry which is preliminary data.</text>
</comment>
<gene>
    <name evidence="5" type="ORF">GCM10009682_28520</name>
</gene>
<evidence type="ECO:0000256" key="3">
    <source>
        <dbReference type="ARBA" id="ARBA00022750"/>
    </source>
</evidence>
<name>A0ABN2M064_9ACTN</name>
<dbReference type="PANTHER" id="PTHR30302">
    <property type="entry name" value="HYDROGENASE 1 MATURATION PROTEASE"/>
    <property type="match status" value="1"/>
</dbReference>
<keyword evidence="4" id="KW-0378">Hydrolase</keyword>
<dbReference type="SUPFAM" id="SSF53163">
    <property type="entry name" value="HybD-like"/>
    <property type="match status" value="1"/>
</dbReference>
<dbReference type="InterPro" id="IPR023430">
    <property type="entry name" value="Pept_HybD-like_dom_sf"/>
</dbReference>
<dbReference type="CDD" id="cd00518">
    <property type="entry name" value="H2MP"/>
    <property type="match status" value="1"/>
</dbReference>
<keyword evidence="3" id="KW-0064">Aspartyl protease</keyword>
<proteinExistence type="inferred from homology"/>
<reference evidence="5 6" key="1">
    <citation type="journal article" date="2019" name="Int. J. Syst. Evol. Microbiol.">
        <title>The Global Catalogue of Microorganisms (GCM) 10K type strain sequencing project: providing services to taxonomists for standard genome sequencing and annotation.</title>
        <authorList>
            <consortium name="The Broad Institute Genomics Platform"/>
            <consortium name="The Broad Institute Genome Sequencing Center for Infectious Disease"/>
            <person name="Wu L."/>
            <person name="Ma J."/>
        </authorList>
    </citation>
    <scope>NUCLEOTIDE SEQUENCE [LARGE SCALE GENOMIC DNA]</scope>
    <source>
        <strain evidence="5 6">JCM 13250</strain>
    </source>
</reference>
<keyword evidence="2 5" id="KW-0645">Protease</keyword>
<dbReference type="GO" id="GO:0008233">
    <property type="term" value="F:peptidase activity"/>
    <property type="evidence" value="ECO:0007669"/>
    <property type="project" value="UniProtKB-KW"/>
</dbReference>
<evidence type="ECO:0000256" key="4">
    <source>
        <dbReference type="ARBA" id="ARBA00022801"/>
    </source>
</evidence>
<evidence type="ECO:0000313" key="6">
    <source>
        <dbReference type="Proteomes" id="UP001500218"/>
    </source>
</evidence>
<protein>
    <submittedName>
        <fullName evidence="5">Hydrogenase maturation protease</fullName>
    </submittedName>
</protein>
<dbReference type="GO" id="GO:0006508">
    <property type="term" value="P:proteolysis"/>
    <property type="evidence" value="ECO:0007669"/>
    <property type="project" value="UniProtKB-KW"/>
</dbReference>
<dbReference type="Proteomes" id="UP001500218">
    <property type="component" value="Unassembled WGS sequence"/>
</dbReference>
<organism evidence="5 6">
    <name type="scientific">Luedemannella flava</name>
    <dbReference type="NCBI Taxonomy" id="349316"/>
    <lineage>
        <taxon>Bacteria</taxon>
        <taxon>Bacillati</taxon>
        <taxon>Actinomycetota</taxon>
        <taxon>Actinomycetes</taxon>
        <taxon>Micromonosporales</taxon>
        <taxon>Micromonosporaceae</taxon>
        <taxon>Luedemannella</taxon>
    </lineage>
</organism>
<dbReference type="Pfam" id="PF01750">
    <property type="entry name" value="HycI"/>
    <property type="match status" value="1"/>
</dbReference>
<evidence type="ECO:0000256" key="2">
    <source>
        <dbReference type="ARBA" id="ARBA00022670"/>
    </source>
</evidence>
<accession>A0ABN2M064</accession>
<dbReference type="EMBL" id="BAAALT010000076">
    <property type="protein sequence ID" value="GAA1805025.1"/>
    <property type="molecule type" value="Genomic_DNA"/>
</dbReference>
<dbReference type="NCBIfam" id="TIGR00072">
    <property type="entry name" value="hydrog_prot"/>
    <property type="match status" value="1"/>
</dbReference>